<evidence type="ECO:0000313" key="6">
    <source>
        <dbReference type="RefSeq" id="WP_051379136.1"/>
    </source>
</evidence>
<evidence type="ECO:0000313" key="5">
    <source>
        <dbReference type="Proteomes" id="UP000675920"/>
    </source>
</evidence>
<feature type="domain" description="Peptidase S53" evidence="4">
    <location>
        <begin position="116"/>
        <end position="496"/>
    </location>
</feature>
<evidence type="ECO:0000259" key="4">
    <source>
        <dbReference type="PROSITE" id="PS51695"/>
    </source>
</evidence>
<dbReference type="PANTHER" id="PTHR14218">
    <property type="entry name" value="PROTEASE S8 TRIPEPTIDYL PEPTIDASE I CLN2"/>
    <property type="match status" value="1"/>
</dbReference>
<dbReference type="Proteomes" id="UP000675920">
    <property type="component" value="Unplaced"/>
</dbReference>
<dbReference type="Pfam" id="PF00082">
    <property type="entry name" value="Peptidase_S8"/>
    <property type="match status" value="1"/>
</dbReference>
<keyword evidence="3" id="KW-0732">Signal</keyword>
<dbReference type="InterPro" id="IPR050819">
    <property type="entry name" value="Tripeptidyl-peptidase_I"/>
</dbReference>
<reference evidence="6" key="3">
    <citation type="journal article" date="1997" name="Protein Sci.">
        <title>Subtilases: the superfamily of subtilisin-like serine proteases.</title>
        <authorList>
            <person name="Siezen R.J."/>
            <person name="Leunissen J.A."/>
        </authorList>
    </citation>
    <scope>NUCLEOTIDE SEQUENCE</scope>
</reference>
<reference evidence="6" key="1">
    <citation type="journal article" date="1991" name="Protein Eng.">
        <title>Homology modelling and protein engineering strategy of subtilases, the family of subtilisin-like serine proteinases.</title>
        <authorList>
            <person name="Siezen R.J."/>
            <person name="de Vos W.M."/>
            <person name="Leunissen J.A."/>
            <person name="Dijkstra B.W."/>
        </authorList>
    </citation>
    <scope>NUCLEOTIDE SEQUENCE</scope>
</reference>
<keyword evidence="1" id="KW-0479">Metal-binding</keyword>
<accession>A0A8B6XAC2</accession>
<sequence>MNRLPRSGSAVLLPAAVALALAACGGAGGDGNPVSAGAASVIATPVFDMLPVTVEPPDSDADGSAASATRSGRATALPAGAAGIDTRNLTLDAARARLAALPGRAAVAAVATTAVTYTPAQVRAAYGLPMVPAATDLAALDVAGRAALGAGQTLYLVAAYHHPNVVADLAAFSTRFGLPDCATVSVAASATPALPAIGNADGCSFIRVTATAAGGMSATVPAYNASWAQEIALDVQWAHALAPLARLVLVEAPSAAVTALNGAVLLANRFGAGVVSMSFGSIEGSWATGYDGTVFNGAGMSYVAAAGDNGSQANWPATSPSVLAVGGTTLAWSGSGPRTEKAWSKSGGAASNVFARPAYQKLAGLPAIPAGPRRLDADVALVADPYSGVYVGYTPNGGTRSWLSMGGTSAGTPAVAGMLASINGLRALDGKATLGKPQAALYGIAAVAGNYASAFLDVKTGANGSCAPCKAGSGFDYPTGLGTPNFGALASLLRAAN</sequence>
<dbReference type="PANTHER" id="PTHR14218:SF15">
    <property type="entry name" value="TRIPEPTIDYL-PEPTIDASE 1"/>
    <property type="match status" value="1"/>
</dbReference>
<feature type="binding site" evidence="1">
    <location>
        <position position="474"/>
    </location>
    <ligand>
        <name>Ca(2+)</name>
        <dbReference type="ChEBI" id="CHEBI:29108"/>
    </ligand>
</feature>
<evidence type="ECO:0000256" key="3">
    <source>
        <dbReference type="SAM" id="SignalP"/>
    </source>
</evidence>
<dbReference type="PROSITE" id="PS51257">
    <property type="entry name" value="PROKAR_LIPOPROTEIN"/>
    <property type="match status" value="1"/>
</dbReference>
<comment type="caution">
    <text evidence="1">Lacks conserved residue(s) required for the propagation of feature annotation.</text>
</comment>
<dbReference type="InterPro" id="IPR000209">
    <property type="entry name" value="Peptidase_S8/S53_dom"/>
</dbReference>
<dbReference type="OrthoDB" id="151889at2"/>
<dbReference type="GO" id="GO:0004252">
    <property type="term" value="F:serine-type endopeptidase activity"/>
    <property type="evidence" value="ECO:0007669"/>
    <property type="project" value="InterPro"/>
</dbReference>
<dbReference type="GO" id="GO:0008240">
    <property type="term" value="F:tripeptidyl-peptidase activity"/>
    <property type="evidence" value="ECO:0007669"/>
    <property type="project" value="TreeGrafter"/>
</dbReference>
<dbReference type="Gene3D" id="3.40.50.200">
    <property type="entry name" value="Peptidase S8/S53 domain"/>
    <property type="match status" value="1"/>
</dbReference>
<feature type="binding site" evidence="1">
    <location>
        <position position="476"/>
    </location>
    <ligand>
        <name>Ca(2+)</name>
        <dbReference type="ChEBI" id="CHEBI:29108"/>
    </ligand>
</feature>
<dbReference type="AlphaFoldDB" id="A0A8B6XAC2"/>
<dbReference type="CDD" id="cd04056">
    <property type="entry name" value="Peptidases_S53"/>
    <property type="match status" value="1"/>
</dbReference>
<feature type="chain" id="PRO_5034042171" evidence="3">
    <location>
        <begin position="23"/>
        <end position="497"/>
    </location>
</feature>
<dbReference type="EC" id="3.4.-.-" evidence="6"/>
<evidence type="ECO:0000256" key="1">
    <source>
        <dbReference type="PROSITE-ProRule" id="PRU01032"/>
    </source>
</evidence>
<feature type="binding site" evidence="1">
    <location>
        <position position="457"/>
    </location>
    <ligand>
        <name>Ca(2+)</name>
        <dbReference type="ChEBI" id="CHEBI:29108"/>
    </ligand>
</feature>
<protein>
    <submittedName>
        <fullName evidence="6">S53 family peptidase</fullName>
        <ecNumber evidence="6">3.4.-.-</ecNumber>
    </submittedName>
</protein>
<name>A0A8B6XAC2_9BURK</name>
<feature type="compositionally biased region" description="Low complexity" evidence="2">
    <location>
        <begin position="62"/>
        <end position="72"/>
    </location>
</feature>
<keyword evidence="1" id="KW-0106">Calcium</keyword>
<feature type="region of interest" description="Disordered" evidence="2">
    <location>
        <begin position="53"/>
        <end position="72"/>
    </location>
</feature>
<dbReference type="SUPFAM" id="SSF52743">
    <property type="entry name" value="Subtilisin-like"/>
    <property type="match status" value="1"/>
</dbReference>
<dbReference type="InterPro" id="IPR036852">
    <property type="entry name" value="Peptidase_S8/S53_dom_sf"/>
</dbReference>
<dbReference type="InterPro" id="IPR030400">
    <property type="entry name" value="Sedolisin_dom"/>
</dbReference>
<keyword evidence="5" id="KW-1185">Reference proteome</keyword>
<reference evidence="6" key="2">
    <citation type="journal article" date="1993" name="Biochem. J. 290 ( Pt">
        <title>Evolutionary families of peptidases.</title>
        <authorList>
            <person name="Rawlings N.D."/>
            <person name="Barrett A.J."/>
        </authorList>
    </citation>
    <scope>NUCLEOTIDE SEQUENCE</scope>
</reference>
<dbReference type="GO" id="GO:0046872">
    <property type="term" value="F:metal ion binding"/>
    <property type="evidence" value="ECO:0007669"/>
    <property type="project" value="UniProtKB-UniRule"/>
</dbReference>
<dbReference type="PROSITE" id="PS51695">
    <property type="entry name" value="SEDOLISIN"/>
    <property type="match status" value="1"/>
</dbReference>
<evidence type="ECO:0000256" key="2">
    <source>
        <dbReference type="SAM" id="MobiDB-lite"/>
    </source>
</evidence>
<dbReference type="RefSeq" id="WP_051379136.1">
    <property type="nucleotide sequence ID" value="NZ_KI519500.1"/>
</dbReference>
<feature type="signal peptide" evidence="3">
    <location>
        <begin position="1"/>
        <end position="22"/>
    </location>
</feature>
<comment type="cofactor">
    <cofactor evidence="1">
        <name>Ca(2+)</name>
        <dbReference type="ChEBI" id="CHEBI:29108"/>
    </cofactor>
    <text evidence="1">Binds 1 Ca(2+) ion per subunit.</text>
</comment>
<reference evidence="6" key="4">
    <citation type="submission" date="2025-08" db="UniProtKB">
        <authorList>
            <consortium name="RefSeq"/>
        </authorList>
    </citation>
    <scope>IDENTIFICATION</scope>
</reference>
<organism evidence="5 6">
    <name type="scientific">Derxia gummosa DSM 723</name>
    <dbReference type="NCBI Taxonomy" id="1121388"/>
    <lineage>
        <taxon>Bacteria</taxon>
        <taxon>Pseudomonadati</taxon>
        <taxon>Pseudomonadota</taxon>
        <taxon>Betaproteobacteria</taxon>
        <taxon>Burkholderiales</taxon>
        <taxon>Alcaligenaceae</taxon>
        <taxon>Derxia</taxon>
    </lineage>
</organism>
<dbReference type="GO" id="GO:0006508">
    <property type="term" value="P:proteolysis"/>
    <property type="evidence" value="ECO:0007669"/>
    <property type="project" value="InterPro"/>
</dbReference>
<feature type="binding site" evidence="1">
    <location>
        <position position="458"/>
    </location>
    <ligand>
        <name>Ca(2+)</name>
        <dbReference type="ChEBI" id="CHEBI:29108"/>
    </ligand>
</feature>
<proteinExistence type="predicted"/>